<proteinExistence type="predicted"/>
<organism evidence="1 2">
    <name type="scientific">Alishewanella aestuarii B11</name>
    <dbReference type="NCBI Taxonomy" id="1197174"/>
    <lineage>
        <taxon>Bacteria</taxon>
        <taxon>Pseudomonadati</taxon>
        <taxon>Pseudomonadota</taxon>
        <taxon>Gammaproteobacteria</taxon>
        <taxon>Alteromonadales</taxon>
        <taxon>Alteromonadaceae</taxon>
        <taxon>Alishewanella</taxon>
    </lineage>
</organism>
<gene>
    <name evidence="1" type="ORF">AEST_20270</name>
</gene>
<name>J1YAU3_9ALTE</name>
<accession>J1YAU3</accession>
<protein>
    <submittedName>
        <fullName evidence="1">Uncharacterized protein</fullName>
    </submittedName>
</protein>
<dbReference type="RefSeq" id="WP_008608842.1">
    <property type="nucleotide sequence ID" value="NZ_ALAB01000027.1"/>
</dbReference>
<dbReference type="PATRIC" id="fig|1197174.4.peg.1984"/>
<sequence>MQLAAHFQAQRSTDAYYADFICRDQTSKRLFCSKSLLNHHRTREKGVKIFIHSIETECISHRQGYDKAALGA</sequence>
<comment type="caution">
    <text evidence="1">The sequence shown here is derived from an EMBL/GenBank/DDBJ whole genome shotgun (WGS) entry which is preliminary data.</text>
</comment>
<evidence type="ECO:0000313" key="1">
    <source>
        <dbReference type="EMBL" id="EJI84925.1"/>
    </source>
</evidence>
<dbReference type="Proteomes" id="UP000012043">
    <property type="component" value="Unassembled WGS sequence"/>
</dbReference>
<dbReference type="EMBL" id="ALAB01000027">
    <property type="protein sequence ID" value="EJI84925.1"/>
    <property type="molecule type" value="Genomic_DNA"/>
</dbReference>
<keyword evidence="2" id="KW-1185">Reference proteome</keyword>
<dbReference type="AlphaFoldDB" id="J1YAU3"/>
<evidence type="ECO:0000313" key="2">
    <source>
        <dbReference type="Proteomes" id="UP000012043"/>
    </source>
</evidence>
<reference evidence="1 2" key="1">
    <citation type="journal article" date="2012" name="J. Bacteriol.">
        <title>Genome Sequence of Pectin-Degrading Alishewanella aestuarii Strain B11T, Isolated from Tidal Flat Sediment.</title>
        <authorList>
            <person name="Jung J."/>
            <person name="Choi S."/>
            <person name="Chun J."/>
            <person name="Park W."/>
        </authorList>
    </citation>
    <scope>NUCLEOTIDE SEQUENCE [LARGE SCALE GENOMIC DNA]</scope>
    <source>
        <strain evidence="1 2">B11</strain>
    </source>
</reference>